<keyword evidence="4" id="KW-0325">Glycoprotein</keyword>
<feature type="disulfide bond" evidence="5">
    <location>
        <begin position="49"/>
        <end position="62"/>
    </location>
</feature>
<dbReference type="GO" id="GO:0009615">
    <property type="term" value="P:response to virus"/>
    <property type="evidence" value="ECO:0007669"/>
    <property type="project" value="Ensembl"/>
</dbReference>
<dbReference type="SMART" id="SM00208">
    <property type="entry name" value="TNFR"/>
    <property type="match status" value="4"/>
</dbReference>
<evidence type="ECO:0000256" key="7">
    <source>
        <dbReference type="SAM" id="Phobius"/>
    </source>
</evidence>
<dbReference type="Proteomes" id="UP001501920">
    <property type="component" value="Chromosome 21"/>
</dbReference>
<evidence type="ECO:0000256" key="5">
    <source>
        <dbReference type="PROSITE-ProRule" id="PRU00206"/>
    </source>
</evidence>
<reference evidence="10" key="2">
    <citation type="submission" date="2025-08" db="UniProtKB">
        <authorList>
            <consortium name="Ensembl"/>
        </authorList>
    </citation>
    <scope>IDENTIFICATION</scope>
</reference>
<feature type="repeat" description="TNFR-Cys" evidence="5">
    <location>
        <begin position="32"/>
        <end position="70"/>
    </location>
</feature>
<dbReference type="GO" id="GO:0051044">
    <property type="term" value="P:positive regulation of membrane protein ectodomain proteolysis"/>
    <property type="evidence" value="ECO:0007669"/>
    <property type="project" value="TreeGrafter"/>
</dbReference>
<dbReference type="RefSeq" id="XP_017539129.1">
    <property type="nucleotide sequence ID" value="XM_017683640.2"/>
</dbReference>
<evidence type="ECO:0000313" key="11">
    <source>
        <dbReference type="Proteomes" id="UP001501920"/>
    </source>
</evidence>
<dbReference type="OMA" id="NGCHENE"/>
<gene>
    <name evidence="10" type="primary">TNFRSF1B</name>
</gene>
<dbReference type="STRING" id="42514.ENSPNAP00000028113"/>
<evidence type="ECO:0000256" key="6">
    <source>
        <dbReference type="SAM" id="MobiDB-lite"/>
    </source>
</evidence>
<name>A0A3B4DXA4_PYGNA</name>
<dbReference type="InterPro" id="IPR051670">
    <property type="entry name" value="TNF_chemokine_rcpt-like"/>
</dbReference>
<dbReference type="GO" id="GO:1902038">
    <property type="term" value="P:positive regulation of hematopoietic stem cell differentiation"/>
    <property type="evidence" value="ECO:0007669"/>
    <property type="project" value="Ensembl"/>
</dbReference>
<dbReference type="GO" id="GO:0043120">
    <property type="term" value="F:tumor necrosis factor binding"/>
    <property type="evidence" value="ECO:0007669"/>
    <property type="project" value="TreeGrafter"/>
</dbReference>
<feature type="signal peptide" evidence="8">
    <location>
        <begin position="1"/>
        <end position="21"/>
    </location>
</feature>
<accession>A0A3B4DXA4</accession>
<feature type="region of interest" description="Disordered" evidence="6">
    <location>
        <begin position="334"/>
        <end position="363"/>
    </location>
</feature>
<dbReference type="PROSITE" id="PS00652">
    <property type="entry name" value="TNFR_NGFR_1"/>
    <property type="match status" value="1"/>
</dbReference>
<dbReference type="GO" id="GO:0005886">
    <property type="term" value="C:plasma membrane"/>
    <property type="evidence" value="ECO:0007669"/>
    <property type="project" value="Ensembl"/>
</dbReference>
<feature type="compositionally biased region" description="Low complexity" evidence="6">
    <location>
        <begin position="230"/>
        <end position="247"/>
    </location>
</feature>
<feature type="repeat" description="TNFR-Cys" evidence="5">
    <location>
        <begin position="72"/>
        <end position="114"/>
    </location>
</feature>
<dbReference type="GO" id="GO:0097191">
    <property type="term" value="P:extrinsic apoptotic signaling pathway"/>
    <property type="evidence" value="ECO:0007669"/>
    <property type="project" value="TreeGrafter"/>
</dbReference>
<evidence type="ECO:0000256" key="4">
    <source>
        <dbReference type="ARBA" id="ARBA00023180"/>
    </source>
</evidence>
<keyword evidence="7" id="KW-0812">Transmembrane</keyword>
<feature type="domain" description="TNFR-Cys" evidence="9">
    <location>
        <begin position="32"/>
        <end position="70"/>
    </location>
</feature>
<dbReference type="Ensembl" id="ENSPNAT00000000790.2">
    <property type="protein sequence ID" value="ENSPNAP00000028113.1"/>
    <property type="gene ID" value="ENSPNAG00000002896.2"/>
</dbReference>
<dbReference type="GO" id="GO:0007219">
    <property type="term" value="P:Notch signaling pathway"/>
    <property type="evidence" value="ECO:0007669"/>
    <property type="project" value="Ensembl"/>
</dbReference>
<feature type="compositionally biased region" description="Polar residues" evidence="6">
    <location>
        <begin position="433"/>
        <end position="446"/>
    </location>
</feature>
<evidence type="ECO:0000256" key="2">
    <source>
        <dbReference type="ARBA" id="ARBA00022737"/>
    </source>
</evidence>
<organism evidence="10 11">
    <name type="scientific">Pygocentrus nattereri</name>
    <name type="common">Red-bellied piranha</name>
    <dbReference type="NCBI Taxonomy" id="42514"/>
    <lineage>
        <taxon>Eukaryota</taxon>
        <taxon>Metazoa</taxon>
        <taxon>Chordata</taxon>
        <taxon>Craniata</taxon>
        <taxon>Vertebrata</taxon>
        <taxon>Euteleostomi</taxon>
        <taxon>Actinopterygii</taxon>
        <taxon>Neopterygii</taxon>
        <taxon>Teleostei</taxon>
        <taxon>Ostariophysi</taxon>
        <taxon>Characiformes</taxon>
        <taxon>Characoidei</taxon>
        <taxon>Pygocentrus</taxon>
    </lineage>
</organism>
<dbReference type="AlphaFoldDB" id="A0A3B4DXA4"/>
<feature type="domain" description="TNFR-Cys" evidence="9">
    <location>
        <begin position="115"/>
        <end position="157"/>
    </location>
</feature>
<dbReference type="SUPFAM" id="SSF57586">
    <property type="entry name" value="TNF receptor-like"/>
    <property type="match status" value="3"/>
</dbReference>
<protein>
    <recommendedName>
        <fullName evidence="9">TNFR-Cys domain-containing protein</fullName>
    </recommendedName>
</protein>
<evidence type="ECO:0000256" key="1">
    <source>
        <dbReference type="ARBA" id="ARBA00022729"/>
    </source>
</evidence>
<feature type="domain" description="TNFR-Cys" evidence="9">
    <location>
        <begin position="72"/>
        <end position="114"/>
    </location>
</feature>
<dbReference type="GO" id="GO:0042129">
    <property type="term" value="P:regulation of T cell proliferation"/>
    <property type="evidence" value="ECO:0007669"/>
    <property type="project" value="TreeGrafter"/>
</dbReference>
<keyword evidence="7" id="KW-0472">Membrane</keyword>
<keyword evidence="2" id="KW-0677">Repeat</keyword>
<dbReference type="GO" id="GO:0060218">
    <property type="term" value="P:hematopoietic stem cell differentiation"/>
    <property type="evidence" value="ECO:0007669"/>
    <property type="project" value="Ensembl"/>
</dbReference>
<keyword evidence="11" id="KW-1185">Reference proteome</keyword>
<dbReference type="GeneTree" id="ENSGT00940000166932"/>
<dbReference type="GO" id="GO:0031643">
    <property type="term" value="P:positive regulation of myelination"/>
    <property type="evidence" value="ECO:0007669"/>
    <property type="project" value="TreeGrafter"/>
</dbReference>
<evidence type="ECO:0000313" key="10">
    <source>
        <dbReference type="Ensembl" id="ENSPNAP00000028113.1"/>
    </source>
</evidence>
<reference evidence="10" key="3">
    <citation type="submission" date="2025-09" db="UniProtKB">
        <authorList>
            <consortium name="Ensembl"/>
        </authorList>
    </citation>
    <scope>IDENTIFICATION</scope>
</reference>
<evidence type="ECO:0000256" key="8">
    <source>
        <dbReference type="SAM" id="SignalP"/>
    </source>
</evidence>
<keyword evidence="3 5" id="KW-1015">Disulfide bond</keyword>
<feature type="disulfide bond" evidence="5">
    <location>
        <begin position="139"/>
        <end position="157"/>
    </location>
</feature>
<feature type="repeat" description="TNFR-Cys" evidence="5">
    <location>
        <begin position="115"/>
        <end position="157"/>
    </location>
</feature>
<feature type="region of interest" description="Disordered" evidence="6">
    <location>
        <begin position="426"/>
        <end position="446"/>
    </location>
</feature>
<comment type="caution">
    <text evidence="5">Lacks conserved residue(s) required for the propagation of feature annotation.</text>
</comment>
<dbReference type="PROSITE" id="PS50050">
    <property type="entry name" value="TNFR_NGFR_2"/>
    <property type="match status" value="3"/>
</dbReference>
<proteinExistence type="predicted"/>
<feature type="compositionally biased region" description="Low complexity" evidence="6">
    <location>
        <begin position="338"/>
        <end position="356"/>
    </location>
</feature>
<dbReference type="GO" id="GO:0002724">
    <property type="term" value="P:regulation of T cell cytokine production"/>
    <property type="evidence" value="ECO:0007669"/>
    <property type="project" value="TreeGrafter"/>
</dbReference>
<feature type="transmembrane region" description="Helical" evidence="7">
    <location>
        <begin position="272"/>
        <end position="297"/>
    </location>
</feature>
<sequence>MELALLFFLFHVFSFLTKGKASSLPYQSIGGECLNSSTEYIPTDSSLCCSRCRPGTRLETVCTIGRDTVCKPCEEGTYSATMNFHTNCFSCVTCSPSKNLLYIKNCTSVSDAECECKPGYYCSLPHNQYCTQCLRHRKCPPGRGAKSPGTPTQNVQCAVCPEGTFSNETDQEPCKPHTKCEGRAMIKHGTSRTDTVCGPPLSIQNPRLPLTTHDPHAMTMTKTNPPVSLPSKPTTSHSNPTTSSSTHTVEVFSLHTLTTACTSEEPYNDQNWTYWIVLGPIAVIVLLVLLLTMTFVICHRKGLTKPPVTEAEPGLASDLALPYSKTECQHLLVDSKTDPSTSSSTSSSSSSSDSHSQGTGASQDSIHIDQPVVSNPCVNVSFTATFNCQVNPTTGSCSIPISPVLQPQLVQTEPPLSQEEELGVSCEEENSKDASQSVQESGMTVF</sequence>
<dbReference type="Pfam" id="PF00020">
    <property type="entry name" value="TNFR_c6"/>
    <property type="match status" value="3"/>
</dbReference>
<dbReference type="GO" id="GO:0008630">
    <property type="term" value="P:intrinsic apoptotic signaling pathway in response to DNA damage"/>
    <property type="evidence" value="ECO:0007669"/>
    <property type="project" value="TreeGrafter"/>
</dbReference>
<dbReference type="GO" id="GO:0001944">
    <property type="term" value="P:vasculature development"/>
    <property type="evidence" value="ECO:0007669"/>
    <property type="project" value="Ensembl"/>
</dbReference>
<evidence type="ECO:0000259" key="9">
    <source>
        <dbReference type="PROSITE" id="PS50050"/>
    </source>
</evidence>
<dbReference type="GO" id="GO:1901222">
    <property type="term" value="P:regulation of non-canonical NF-kappaB signal transduction"/>
    <property type="evidence" value="ECO:0007669"/>
    <property type="project" value="Ensembl"/>
</dbReference>
<keyword evidence="1 8" id="KW-0732">Signal</keyword>
<dbReference type="GO" id="GO:0048714">
    <property type="term" value="P:positive regulation of oligodendrocyte differentiation"/>
    <property type="evidence" value="ECO:0007669"/>
    <property type="project" value="TreeGrafter"/>
</dbReference>
<keyword evidence="7" id="KW-1133">Transmembrane helix</keyword>
<dbReference type="Gene3D" id="2.10.50.10">
    <property type="entry name" value="Tumor Necrosis Factor Receptor, subunit A, domain 2"/>
    <property type="match status" value="3"/>
</dbReference>
<dbReference type="GO" id="GO:0150079">
    <property type="term" value="P:negative regulation of neuroinflammatory response"/>
    <property type="evidence" value="ECO:0007669"/>
    <property type="project" value="TreeGrafter"/>
</dbReference>
<feature type="disulfide bond" evidence="5">
    <location>
        <begin position="33"/>
        <end position="48"/>
    </location>
</feature>
<dbReference type="InterPro" id="IPR001368">
    <property type="entry name" value="TNFR/NGFR_Cys_rich_reg"/>
</dbReference>
<dbReference type="GO" id="GO:0005031">
    <property type="term" value="F:tumor necrosis factor receptor activity"/>
    <property type="evidence" value="ECO:0007669"/>
    <property type="project" value="TreeGrafter"/>
</dbReference>
<feature type="disulfide bond" evidence="5">
    <location>
        <begin position="73"/>
        <end position="88"/>
    </location>
</feature>
<dbReference type="CTD" id="7133"/>
<feature type="disulfide bond" evidence="5">
    <location>
        <begin position="52"/>
        <end position="70"/>
    </location>
</feature>
<dbReference type="PANTHER" id="PTHR47386:SF1">
    <property type="entry name" value="TUMOR NECROSIS FACTOR RECEPTOR SUPERFAMILY MEMBER 1B"/>
    <property type="match status" value="1"/>
</dbReference>
<dbReference type="GeneID" id="108411864"/>
<feature type="region of interest" description="Disordered" evidence="6">
    <location>
        <begin position="223"/>
        <end position="247"/>
    </location>
</feature>
<dbReference type="OrthoDB" id="8633482at2759"/>
<dbReference type="PANTHER" id="PTHR47386">
    <property type="entry name" value="TUMOR NECROSIS FACTOR RECEPTOR SUPERFAMILY MEMBER 1B"/>
    <property type="match status" value="1"/>
</dbReference>
<evidence type="ECO:0000256" key="3">
    <source>
        <dbReference type="ARBA" id="ARBA00023157"/>
    </source>
</evidence>
<feature type="chain" id="PRO_5017378231" description="TNFR-Cys domain-containing protein" evidence="8">
    <location>
        <begin position="22"/>
        <end position="446"/>
    </location>
</feature>
<reference evidence="10 11" key="1">
    <citation type="submission" date="2020-10" db="EMBL/GenBank/DDBJ databases">
        <title>Pygocentrus nattereri (red-bellied piranha) genome, fPygNat1, primary haplotype.</title>
        <authorList>
            <person name="Myers G."/>
            <person name="Meyer A."/>
            <person name="Karagic N."/>
            <person name="Pippel M."/>
            <person name="Winkler S."/>
            <person name="Tracey A."/>
            <person name="Wood J."/>
            <person name="Formenti G."/>
            <person name="Howe K."/>
            <person name="Fedrigo O."/>
            <person name="Jarvis E.D."/>
        </authorList>
    </citation>
    <scope>NUCLEOTIDE SEQUENCE [LARGE SCALE GENOMIC DNA]</scope>
</reference>